<evidence type="ECO:0000313" key="2">
    <source>
        <dbReference type="Proteomes" id="UP000181962"/>
    </source>
</evidence>
<dbReference type="AlphaFoldDB" id="A0A1L3F3R4"/>
<name>A0A1L3F3R4_BRAJP</name>
<sequence>MMKSQKWGSGSGAQTLAAAGAAGGENLTAAGSGETGTEAVTALAHQFAGLISPLHGFFSADRAICL</sequence>
<evidence type="ECO:0000313" key="1">
    <source>
        <dbReference type="EMBL" id="APG07882.1"/>
    </source>
</evidence>
<dbReference type="EMBL" id="CP017637">
    <property type="protein sequence ID" value="APG07882.1"/>
    <property type="molecule type" value="Genomic_DNA"/>
</dbReference>
<reference evidence="1 2" key="1">
    <citation type="submission" date="2016-11" db="EMBL/GenBank/DDBJ databases">
        <title>Complete Genome Sequence of Bradyrhizobium sp. strain J5, an isolated from soybean nodule in Hokkaido.</title>
        <authorList>
            <person name="Kanehara K."/>
        </authorList>
    </citation>
    <scope>NUCLEOTIDE SEQUENCE [LARGE SCALE GENOMIC DNA]</scope>
    <source>
        <strain evidence="1 2">J5</strain>
    </source>
</reference>
<dbReference type="Proteomes" id="UP000181962">
    <property type="component" value="Chromosome"/>
</dbReference>
<protein>
    <submittedName>
        <fullName evidence="1">Uncharacterized protein</fullName>
    </submittedName>
</protein>
<accession>A0A1L3F3R4</accession>
<gene>
    <name evidence="1" type="ORF">BKD09_06005</name>
</gene>
<organism evidence="1 2">
    <name type="scientific">Bradyrhizobium japonicum</name>
    <dbReference type="NCBI Taxonomy" id="375"/>
    <lineage>
        <taxon>Bacteria</taxon>
        <taxon>Pseudomonadati</taxon>
        <taxon>Pseudomonadota</taxon>
        <taxon>Alphaproteobacteria</taxon>
        <taxon>Hyphomicrobiales</taxon>
        <taxon>Nitrobacteraceae</taxon>
        <taxon>Bradyrhizobium</taxon>
    </lineage>
</organism>
<proteinExistence type="predicted"/>